<feature type="region of interest" description="Disordered" evidence="1">
    <location>
        <begin position="536"/>
        <end position="565"/>
    </location>
</feature>
<keyword evidence="2" id="KW-0472">Membrane</keyword>
<dbReference type="PANTHER" id="PTHR11360">
    <property type="entry name" value="MONOCARBOXYLATE TRANSPORTER"/>
    <property type="match status" value="1"/>
</dbReference>
<protein>
    <recommendedName>
        <fullName evidence="5">MFS general substrate transporter</fullName>
    </recommendedName>
</protein>
<feature type="compositionally biased region" description="Gly residues" evidence="1">
    <location>
        <begin position="537"/>
        <end position="555"/>
    </location>
</feature>
<sequence>MASFRNTEARRSQPTWIAAAEESMMTAERPDNHPEPLEMEQEMPSQIDGGKTAWIVLAASFGIFQEYYSSAPDLLGDKSSVANIGTASTGILYLSSPLTFTLLTLYPSLRRWFGPAGLVVLGGSFLASAFARRVWQLVALQGIVAGVGAGLLFAQSTLCLDERFSRRKGLAYGIMWAGKSATGVGLPFAISGGLERFGYRATMLAWTVAVTGNVLQSLGYFLPAAYLPSYATQELALPARTGALLLALLNATSVPGGILIGALCDRVHGDNAKGTRRVLLVSALPSAGAVLLFWGLAGPRGGGSDGYSTGRIMTSAVSASASISEAGATLTNNTLLAAAATATTGGRSSPSSSSVALLVVFALAYGFFAGGFSSTWGGVLRELERENPTLDTGFAFGLLAGGRGVGNVVSGPISVALIASTRARNAAAAAAAVSGGDHGQMIDGSAGGESGGGLAAAAGAYGSAYGPMILFTGISALLGAWGWLCQRPASSTFAFLDPASWRRWCQRAALLCRLAIPAPHWQQRRQRRPWSWNCVSGGAGGGGSTDDEGGAGGARGVVRAAPARQ</sequence>
<evidence type="ECO:0000256" key="2">
    <source>
        <dbReference type="SAM" id="Phobius"/>
    </source>
</evidence>
<feature type="transmembrane region" description="Helical" evidence="2">
    <location>
        <begin position="112"/>
        <end position="131"/>
    </location>
</feature>
<dbReference type="EMBL" id="JAKEKT020000001">
    <property type="protein sequence ID" value="KAL1652279.1"/>
    <property type="molecule type" value="Genomic_DNA"/>
</dbReference>
<feature type="transmembrane region" description="Helical" evidence="2">
    <location>
        <begin position="81"/>
        <end position="106"/>
    </location>
</feature>
<feature type="transmembrane region" description="Helical" evidence="2">
    <location>
        <begin position="203"/>
        <end position="222"/>
    </location>
</feature>
<feature type="transmembrane region" description="Helical" evidence="2">
    <location>
        <begin position="464"/>
        <end position="484"/>
    </location>
</feature>
<evidence type="ECO:0000256" key="1">
    <source>
        <dbReference type="SAM" id="MobiDB-lite"/>
    </source>
</evidence>
<evidence type="ECO:0000313" key="4">
    <source>
        <dbReference type="Proteomes" id="UP001521184"/>
    </source>
</evidence>
<dbReference type="InterPro" id="IPR036259">
    <property type="entry name" value="MFS_trans_sf"/>
</dbReference>
<gene>
    <name evidence="3" type="ORF">SLS58_000406</name>
</gene>
<keyword evidence="2" id="KW-0812">Transmembrane</keyword>
<dbReference type="SUPFAM" id="SSF103473">
    <property type="entry name" value="MFS general substrate transporter"/>
    <property type="match status" value="1"/>
</dbReference>
<dbReference type="Gene3D" id="1.20.1250.20">
    <property type="entry name" value="MFS general substrate transporter like domains"/>
    <property type="match status" value="1"/>
</dbReference>
<organism evidence="3 4">
    <name type="scientific">Diplodia intermedia</name>
    <dbReference type="NCBI Taxonomy" id="856260"/>
    <lineage>
        <taxon>Eukaryota</taxon>
        <taxon>Fungi</taxon>
        <taxon>Dikarya</taxon>
        <taxon>Ascomycota</taxon>
        <taxon>Pezizomycotina</taxon>
        <taxon>Dothideomycetes</taxon>
        <taxon>Dothideomycetes incertae sedis</taxon>
        <taxon>Botryosphaeriales</taxon>
        <taxon>Botryosphaeriaceae</taxon>
        <taxon>Diplodia</taxon>
    </lineage>
</organism>
<evidence type="ECO:0000313" key="3">
    <source>
        <dbReference type="EMBL" id="KAL1652279.1"/>
    </source>
</evidence>
<comment type="caution">
    <text evidence="3">The sequence shown here is derived from an EMBL/GenBank/DDBJ whole genome shotgun (WGS) entry which is preliminary data.</text>
</comment>
<keyword evidence="2" id="KW-1133">Transmembrane helix</keyword>
<dbReference type="Proteomes" id="UP001521184">
    <property type="component" value="Unassembled WGS sequence"/>
</dbReference>
<feature type="transmembrane region" description="Helical" evidence="2">
    <location>
        <begin position="277"/>
        <end position="297"/>
    </location>
</feature>
<reference evidence="3 4" key="1">
    <citation type="journal article" date="2023" name="Plant Dis.">
        <title>First Report of Diplodia intermedia Causing Canker and Dieback Diseases on Apple Trees in Canada.</title>
        <authorList>
            <person name="Ellouze W."/>
            <person name="Ilyukhin E."/>
            <person name="Sulman M."/>
            <person name="Ali S."/>
        </authorList>
    </citation>
    <scope>NUCLEOTIDE SEQUENCE [LARGE SCALE GENOMIC DNA]</scope>
    <source>
        <strain evidence="3 4">M45-28</strain>
    </source>
</reference>
<evidence type="ECO:0008006" key="5">
    <source>
        <dbReference type="Google" id="ProtNLM"/>
    </source>
</evidence>
<feature type="transmembrane region" description="Helical" evidence="2">
    <location>
        <begin position="242"/>
        <end position="265"/>
    </location>
</feature>
<name>A0ABR3U6G8_9PEZI</name>
<proteinExistence type="predicted"/>
<feature type="transmembrane region" description="Helical" evidence="2">
    <location>
        <begin position="170"/>
        <end position="191"/>
    </location>
</feature>
<accession>A0ABR3U6G8</accession>
<feature type="compositionally biased region" description="Low complexity" evidence="1">
    <location>
        <begin position="556"/>
        <end position="565"/>
    </location>
</feature>
<feature type="transmembrane region" description="Helical" evidence="2">
    <location>
        <begin position="355"/>
        <end position="380"/>
    </location>
</feature>
<keyword evidence="4" id="KW-1185">Reference proteome</keyword>
<feature type="transmembrane region" description="Helical" evidence="2">
    <location>
        <begin position="138"/>
        <end position="158"/>
    </location>
</feature>
<dbReference type="InterPro" id="IPR050327">
    <property type="entry name" value="Proton-linked_MCT"/>
</dbReference>
<dbReference type="PANTHER" id="PTHR11360:SF287">
    <property type="entry name" value="MFS MONOCARBOXYLATE TRANSPORTER"/>
    <property type="match status" value="1"/>
</dbReference>